<feature type="coiled-coil region" evidence="1">
    <location>
        <begin position="162"/>
        <end position="189"/>
    </location>
</feature>
<keyword evidence="3" id="KW-0812">Transmembrane</keyword>
<dbReference type="RefSeq" id="WP_249302222.1">
    <property type="nucleotide sequence ID" value="NZ_JACRSW010000001.1"/>
</dbReference>
<keyword evidence="1" id="KW-0175">Coiled coil</keyword>
<sequence length="415" mass="49205">MAFWNRKRKKRKQERETEQTEEIMQDTSVEDKDTEEIPAGVATQEQYKTEVIKPVYKNDQKRYVTECCQSVVDADRQIEKCRKEYQNVTESLLDIQRIERIEGEDKKEVLDSAGQIVKLTRERNQYKNRNLTISEAAIRRLDPYEEELVDEIKKMYEQEAYQKALDGDLEKLHAEKKKIRKEKGDIVEKQHALKVMAKFLIALILSLFVLFVAIYFALETDMTFPYLATVLLAAISATVLFIESNKNRRDMTMADRKLDKAIGLLNRVKIKCVNNLNVMEYNHEKFGVKNASDFEKIWGEYCKEKEYEKKFAENTEQLNFYCEQLIKMLKKYEIRDREIWLSQVLAIIDPREMVEIRHGLNVQRQRLRERIEYNEEVKKEFIQSIDRLLQENAENKEELLSIVQGYSLYDSAVKS</sequence>
<comment type="caution">
    <text evidence="4">The sequence shown here is derived from an EMBL/GenBank/DDBJ whole genome shotgun (WGS) entry which is preliminary data.</text>
</comment>
<organism evidence="4 5">
    <name type="scientific">Jutongia hominis</name>
    <dbReference type="NCBI Taxonomy" id="2763664"/>
    <lineage>
        <taxon>Bacteria</taxon>
        <taxon>Bacillati</taxon>
        <taxon>Bacillota</taxon>
        <taxon>Clostridia</taxon>
        <taxon>Lachnospirales</taxon>
        <taxon>Lachnospiraceae</taxon>
        <taxon>Jutongia</taxon>
    </lineage>
</organism>
<proteinExistence type="predicted"/>
<dbReference type="Proteomes" id="UP000637513">
    <property type="component" value="Unassembled WGS sequence"/>
</dbReference>
<keyword evidence="3" id="KW-0472">Membrane</keyword>
<evidence type="ECO:0000256" key="3">
    <source>
        <dbReference type="SAM" id="Phobius"/>
    </source>
</evidence>
<protein>
    <submittedName>
        <fullName evidence="4">Uncharacterized protein</fullName>
    </submittedName>
</protein>
<accession>A0ABR7MRH5</accession>
<feature type="transmembrane region" description="Helical" evidence="3">
    <location>
        <begin position="224"/>
        <end position="242"/>
    </location>
</feature>
<name>A0ABR7MRH5_9FIRM</name>
<feature type="compositionally biased region" description="Basic residues" evidence="2">
    <location>
        <begin position="1"/>
        <end position="12"/>
    </location>
</feature>
<evidence type="ECO:0000313" key="4">
    <source>
        <dbReference type="EMBL" id="MBC8556239.1"/>
    </source>
</evidence>
<keyword evidence="5" id="KW-1185">Reference proteome</keyword>
<dbReference type="EMBL" id="JACRSW010000001">
    <property type="protein sequence ID" value="MBC8556239.1"/>
    <property type="molecule type" value="Genomic_DNA"/>
</dbReference>
<evidence type="ECO:0000313" key="5">
    <source>
        <dbReference type="Proteomes" id="UP000637513"/>
    </source>
</evidence>
<feature type="region of interest" description="Disordered" evidence="2">
    <location>
        <begin position="1"/>
        <end position="41"/>
    </location>
</feature>
<feature type="transmembrane region" description="Helical" evidence="3">
    <location>
        <begin position="199"/>
        <end position="218"/>
    </location>
</feature>
<gene>
    <name evidence="4" type="ORF">H8700_00685</name>
</gene>
<reference evidence="4 5" key="1">
    <citation type="submission" date="2020-08" db="EMBL/GenBank/DDBJ databases">
        <title>Genome public.</title>
        <authorList>
            <person name="Liu C."/>
            <person name="Sun Q."/>
        </authorList>
    </citation>
    <scope>NUCLEOTIDE SEQUENCE [LARGE SCALE GENOMIC DNA]</scope>
    <source>
        <strain evidence="4 5">BX3</strain>
    </source>
</reference>
<keyword evidence="3" id="KW-1133">Transmembrane helix</keyword>
<evidence type="ECO:0000256" key="2">
    <source>
        <dbReference type="SAM" id="MobiDB-lite"/>
    </source>
</evidence>
<evidence type="ECO:0000256" key="1">
    <source>
        <dbReference type="SAM" id="Coils"/>
    </source>
</evidence>